<dbReference type="EMBL" id="BKBO01000023">
    <property type="protein sequence ID" value="GEQ49697.1"/>
    <property type="molecule type" value="Genomic_DNA"/>
</dbReference>
<reference evidence="5" key="1">
    <citation type="submission" date="2019-08" db="EMBL/GenBank/DDBJ databases">
        <authorList>
            <person name="Ishikawa M."/>
            <person name="Suzuki T."/>
            <person name="Matsutani M."/>
        </authorList>
    </citation>
    <scope>NUCLEOTIDE SEQUENCE</scope>
    <source>
        <strain evidence="5">7C1</strain>
        <strain evidence="4">8C4</strain>
    </source>
</reference>
<evidence type="ECO:0000313" key="7">
    <source>
        <dbReference type="Proteomes" id="UP000886607"/>
    </source>
</evidence>
<feature type="region of interest" description="Disordered" evidence="1">
    <location>
        <begin position="139"/>
        <end position="167"/>
    </location>
</feature>
<dbReference type="EMBL" id="BKBQ01000022">
    <property type="protein sequence ID" value="GEQ54659.1"/>
    <property type="molecule type" value="Genomic_DNA"/>
</dbReference>
<feature type="domain" description="PepSY" evidence="3">
    <location>
        <begin position="89"/>
        <end position="140"/>
    </location>
</feature>
<dbReference type="Proteomes" id="UP000886607">
    <property type="component" value="Unassembled WGS sequence"/>
</dbReference>
<dbReference type="InterPro" id="IPR025711">
    <property type="entry name" value="PepSY"/>
</dbReference>
<evidence type="ECO:0000313" key="4">
    <source>
        <dbReference type="EMBL" id="GEQ49697.1"/>
    </source>
</evidence>
<name>A0AAN4UC20_9ENTE</name>
<keyword evidence="7" id="KW-1185">Reference proteome</keyword>
<comment type="caution">
    <text evidence="5">The sequence shown here is derived from an EMBL/GenBank/DDBJ whole genome shotgun (WGS) entry which is preliminary data.</text>
</comment>
<evidence type="ECO:0000259" key="3">
    <source>
        <dbReference type="Pfam" id="PF03413"/>
    </source>
</evidence>
<organism evidence="5 6">
    <name type="scientific">Tetragenococcus koreensis</name>
    <dbReference type="NCBI Taxonomy" id="290335"/>
    <lineage>
        <taxon>Bacteria</taxon>
        <taxon>Bacillati</taxon>
        <taxon>Bacillota</taxon>
        <taxon>Bacilli</taxon>
        <taxon>Lactobacillales</taxon>
        <taxon>Enterococcaceae</taxon>
        <taxon>Tetragenococcus</taxon>
    </lineage>
</organism>
<evidence type="ECO:0000256" key="2">
    <source>
        <dbReference type="SAM" id="SignalP"/>
    </source>
</evidence>
<protein>
    <recommendedName>
        <fullName evidence="3">PepSY domain-containing protein</fullName>
    </recommendedName>
</protein>
<dbReference type="GeneID" id="69985696"/>
<sequence>MKKWLFYIIPLAAMLTLTACTQNDDEQTEQNSSTQTTTTTQTTQSTSSAMSSETTESQTEQSTSTSSQTEQSTSQSGESAAYDQDEISVTVADAIQIYQDELPDTDITEINLDRSNGKYYYEVEGLDDDTEYEMRIDAKTEDAEKQEEETLDPNEQDGKKREQDKVDLSDLLSIQEAATIATDEAGGGRAIDWSLDKELKITYWEVEVEDGQNETEVKINAQTGEVLETREDD</sequence>
<feature type="region of interest" description="Disordered" evidence="1">
    <location>
        <begin position="26"/>
        <end position="83"/>
    </location>
</feature>
<gene>
    <name evidence="4" type="ORF">TK11N_15490</name>
    <name evidence="5" type="ORF">TK2N_15030</name>
</gene>
<dbReference type="AlphaFoldDB" id="A0AAN4UC20"/>
<evidence type="ECO:0000256" key="1">
    <source>
        <dbReference type="SAM" id="MobiDB-lite"/>
    </source>
</evidence>
<keyword evidence="2" id="KW-0732">Signal</keyword>
<evidence type="ECO:0000313" key="6">
    <source>
        <dbReference type="Proteomes" id="UP000886597"/>
    </source>
</evidence>
<feature type="chain" id="PRO_5043284260" description="PepSY domain-containing protein" evidence="2">
    <location>
        <begin position="20"/>
        <end position="233"/>
    </location>
</feature>
<reference evidence="5" key="2">
    <citation type="journal article" date="2020" name="Int. Dairy J.">
        <title>Lactic acid bacterial diversity in Brie cheese focusing on salt concentration and pH of isolation medium and characterisation of halophilic and alkaliphilic lactic acid bacterial isolates.</title>
        <authorList>
            <person name="Unno R."/>
            <person name="Matsutani M."/>
            <person name="Suzuki T."/>
            <person name="Kodama K."/>
            <person name="Matsushita H."/>
            <person name="Yamasato K."/>
            <person name="Koizumi Y."/>
            <person name="Ishikawa M."/>
        </authorList>
    </citation>
    <scope>NUCLEOTIDE SEQUENCE</scope>
    <source>
        <strain evidence="5">7C1</strain>
        <strain evidence="4">8C4</strain>
    </source>
</reference>
<feature type="domain" description="PepSY" evidence="3">
    <location>
        <begin position="172"/>
        <end position="229"/>
    </location>
</feature>
<dbReference type="PROSITE" id="PS51257">
    <property type="entry name" value="PROKAR_LIPOPROTEIN"/>
    <property type="match status" value="1"/>
</dbReference>
<feature type="compositionally biased region" description="Low complexity" evidence="1">
    <location>
        <begin position="29"/>
        <end position="79"/>
    </location>
</feature>
<feature type="signal peptide" evidence="2">
    <location>
        <begin position="1"/>
        <end position="19"/>
    </location>
</feature>
<dbReference type="Gene3D" id="3.10.450.40">
    <property type="match status" value="2"/>
</dbReference>
<dbReference type="Pfam" id="PF03413">
    <property type="entry name" value="PepSY"/>
    <property type="match status" value="2"/>
</dbReference>
<dbReference type="Proteomes" id="UP000886597">
    <property type="component" value="Unassembled WGS sequence"/>
</dbReference>
<proteinExistence type="predicted"/>
<feature type="compositionally biased region" description="Acidic residues" evidence="1">
    <location>
        <begin position="144"/>
        <end position="155"/>
    </location>
</feature>
<feature type="compositionally biased region" description="Basic and acidic residues" evidence="1">
    <location>
        <begin position="156"/>
        <end position="167"/>
    </location>
</feature>
<accession>A0AAN4UC20</accession>
<dbReference type="RefSeq" id="WP_124006219.1">
    <property type="nucleotide sequence ID" value="NZ_BJYN01000012.1"/>
</dbReference>
<evidence type="ECO:0000313" key="5">
    <source>
        <dbReference type="EMBL" id="GEQ54659.1"/>
    </source>
</evidence>
<dbReference type="KEGG" id="tkr:C7K43_07030"/>